<dbReference type="Proteomes" id="UP000186917">
    <property type="component" value="Unassembled WGS sequence"/>
</dbReference>
<evidence type="ECO:0000313" key="2">
    <source>
        <dbReference type="EMBL" id="SIT27501.1"/>
    </source>
</evidence>
<name>A0A173MGN7_9BACT</name>
<keyword evidence="2" id="KW-0489">Methyltransferase</keyword>
<dbReference type="OrthoDB" id="9770457at2"/>
<feature type="domain" description="Glycosyltransferase 2-like" evidence="1">
    <location>
        <begin position="9"/>
        <end position="127"/>
    </location>
</feature>
<dbReference type="KEGG" id="fln:FLA_2610"/>
<dbReference type="GO" id="GO:0008168">
    <property type="term" value="F:methyltransferase activity"/>
    <property type="evidence" value="ECO:0007669"/>
    <property type="project" value="UniProtKB-KW"/>
</dbReference>
<protein>
    <submittedName>
        <fullName evidence="2">Methyltransferase domain-containing protein</fullName>
    </submittedName>
</protein>
<dbReference type="RefSeq" id="WP_076380860.1">
    <property type="nucleotide sequence ID" value="NZ_AP017422.1"/>
</dbReference>
<dbReference type="EMBL" id="FTOR01000007">
    <property type="protein sequence ID" value="SIT27501.1"/>
    <property type="molecule type" value="Genomic_DNA"/>
</dbReference>
<evidence type="ECO:0000259" key="1">
    <source>
        <dbReference type="Pfam" id="PF00535"/>
    </source>
</evidence>
<evidence type="ECO:0000313" key="3">
    <source>
        <dbReference type="Proteomes" id="UP000186917"/>
    </source>
</evidence>
<gene>
    <name evidence="2" type="ORF">SAMN05421788_107252</name>
</gene>
<organism evidence="2 3">
    <name type="scientific">Filimonas lacunae</name>
    <dbReference type="NCBI Taxonomy" id="477680"/>
    <lineage>
        <taxon>Bacteria</taxon>
        <taxon>Pseudomonadati</taxon>
        <taxon>Bacteroidota</taxon>
        <taxon>Chitinophagia</taxon>
        <taxon>Chitinophagales</taxon>
        <taxon>Chitinophagaceae</taxon>
        <taxon>Filimonas</taxon>
    </lineage>
</organism>
<dbReference type="InterPro" id="IPR029063">
    <property type="entry name" value="SAM-dependent_MTases_sf"/>
</dbReference>
<dbReference type="InterPro" id="IPR029044">
    <property type="entry name" value="Nucleotide-diphossugar_trans"/>
</dbReference>
<dbReference type="SUPFAM" id="SSF53448">
    <property type="entry name" value="Nucleotide-diphospho-sugar transferases"/>
    <property type="match status" value="1"/>
</dbReference>
<dbReference type="GO" id="GO:0016758">
    <property type="term" value="F:hexosyltransferase activity"/>
    <property type="evidence" value="ECO:0007669"/>
    <property type="project" value="UniProtKB-ARBA"/>
</dbReference>
<keyword evidence="2" id="KW-0808">Transferase</keyword>
<dbReference type="Pfam" id="PF00535">
    <property type="entry name" value="Glycos_transf_2"/>
    <property type="match status" value="1"/>
</dbReference>
<proteinExistence type="predicted"/>
<dbReference type="Gene3D" id="3.90.550.10">
    <property type="entry name" value="Spore Coat Polysaccharide Biosynthesis Protein SpsA, Chain A"/>
    <property type="match status" value="1"/>
</dbReference>
<accession>A0A173MGN7</accession>
<dbReference type="InterPro" id="IPR001173">
    <property type="entry name" value="Glyco_trans_2-like"/>
</dbReference>
<dbReference type="AlphaFoldDB" id="A0A173MGN7"/>
<dbReference type="PANTHER" id="PTHR22916:SF3">
    <property type="entry name" value="UDP-GLCNAC:BETAGAL BETA-1,3-N-ACETYLGLUCOSAMINYLTRANSFERASE-LIKE PROTEIN 1"/>
    <property type="match status" value="1"/>
</dbReference>
<sequence>MANTLPLVSCIMPTYNRREFVPDAIRYFLRQDYTHKELIIIDDGTDAVQDLVPQHPAIRYYRLDNKITLGAKLNMACQYAAGPIIVNWDDDDWYAERRLRYQVDALQQANTDVCGINQLLYYDLRHKTAYKYSYPVDQRVWLLGSSLCYTKASWQRNPFADINVGMDGLFVWNMSADRVTVLPDVTFSVHMIHNNNVSPKQTEGNWWHTYPVEEIVKVMGEDWAVYNSEGLQPVEEVPLFTRKATVVTAPAITGPVRRLQNVYACLVHENEDCIIDLVRNLHYQDEQAHIILYNGGQNPALFRSKFPYAQYNAVIHPDPVPARYGYLHSFALSCMAFALKKTTFDVFTIVDSDQLALKKGYTEHISAYLHQRPHVGMLSSKAEQLYGHTDIYPATLAFKEYELWKPLLQQFPDGESKFLHWTFWPSTVFTVQAIRDLVQLFKENALLQHIMSKSGIWATEEIVLPTLTRLLGYEIATNPCSYDYVKYKRDFNLHDLQHALQLDTAYWIHPVPRRYDNPLRTQLRTHLKEYTTGKHIPPSNNQHMEAIYTTSILQRIRNIEGWLDDAEAELLMSTSLKACIETEGDKTVVEIGSYQGKSTVLLGSVMKTYFPKGMVYAIDPHGGVVGAADQRLESTAPTLAMCKRNIAQAGVSDVVTLIQAYSFDVAWDKPVSYLFIDGLHDYVNVARDFWHYAGWLQPGAYIAFHDYAHYYPGVQAFVNELLASNQYRKVALASSLMVIQKTGF</sequence>
<dbReference type="Pfam" id="PF13578">
    <property type="entry name" value="Methyltransf_24"/>
    <property type="match status" value="1"/>
</dbReference>
<dbReference type="CDD" id="cd00761">
    <property type="entry name" value="Glyco_tranf_GTA_type"/>
    <property type="match status" value="1"/>
</dbReference>
<reference evidence="3" key="1">
    <citation type="submission" date="2017-01" db="EMBL/GenBank/DDBJ databases">
        <authorList>
            <person name="Varghese N."/>
            <person name="Submissions S."/>
        </authorList>
    </citation>
    <scope>NUCLEOTIDE SEQUENCE [LARGE SCALE GENOMIC DNA]</scope>
    <source>
        <strain evidence="3">DSM 21054</strain>
    </source>
</reference>
<dbReference type="GO" id="GO:0032259">
    <property type="term" value="P:methylation"/>
    <property type="evidence" value="ECO:0007669"/>
    <property type="project" value="UniProtKB-KW"/>
</dbReference>
<keyword evidence="3" id="KW-1185">Reference proteome</keyword>
<dbReference type="PANTHER" id="PTHR22916">
    <property type="entry name" value="GLYCOSYLTRANSFERASE"/>
    <property type="match status" value="1"/>
</dbReference>
<dbReference type="STRING" id="477680.SAMN05421788_107252"/>
<dbReference type="SUPFAM" id="SSF53335">
    <property type="entry name" value="S-adenosyl-L-methionine-dependent methyltransferases"/>
    <property type="match status" value="1"/>
</dbReference>
<dbReference type="Gene3D" id="3.40.50.150">
    <property type="entry name" value="Vaccinia Virus protein VP39"/>
    <property type="match status" value="1"/>
</dbReference>